<dbReference type="Pfam" id="PF07992">
    <property type="entry name" value="Pyr_redox_2"/>
    <property type="match status" value="1"/>
</dbReference>
<dbReference type="Pfam" id="PF00072">
    <property type="entry name" value="Response_reg"/>
    <property type="match status" value="1"/>
</dbReference>
<dbReference type="EMBL" id="JASJOS010000002">
    <property type="protein sequence ID" value="MDJ1480064.1"/>
    <property type="molecule type" value="Genomic_DNA"/>
</dbReference>
<dbReference type="SMART" id="SM00448">
    <property type="entry name" value="REC"/>
    <property type="match status" value="1"/>
</dbReference>
<dbReference type="PRINTS" id="PR00368">
    <property type="entry name" value="FADPNR"/>
</dbReference>
<dbReference type="SUPFAM" id="SSF51905">
    <property type="entry name" value="FAD/NAD(P)-binding domain"/>
    <property type="match status" value="1"/>
</dbReference>
<feature type="modified residue" description="4-aspartylphosphate" evidence="3">
    <location>
        <position position="62"/>
    </location>
</feature>
<keyword evidence="3" id="KW-0597">Phosphoprotein</keyword>
<proteinExistence type="predicted"/>
<feature type="domain" description="Response regulatory" evidence="4">
    <location>
        <begin position="5"/>
        <end position="128"/>
    </location>
</feature>
<evidence type="ECO:0000256" key="2">
    <source>
        <dbReference type="ARBA" id="ARBA00023002"/>
    </source>
</evidence>
<dbReference type="Gene3D" id="3.40.30.10">
    <property type="entry name" value="Glutaredoxin"/>
    <property type="match status" value="1"/>
</dbReference>
<evidence type="ECO:0000256" key="1">
    <source>
        <dbReference type="ARBA" id="ARBA00022630"/>
    </source>
</evidence>
<dbReference type="InterPro" id="IPR011006">
    <property type="entry name" value="CheY-like_superfamily"/>
</dbReference>
<evidence type="ECO:0000259" key="4">
    <source>
        <dbReference type="PROSITE" id="PS50110"/>
    </source>
</evidence>
<gene>
    <name evidence="5" type="ORF">QNI16_06170</name>
</gene>
<accession>A0AAE3U7X5</accession>
<dbReference type="InterPro" id="IPR036188">
    <property type="entry name" value="FAD/NAD-bd_sf"/>
</dbReference>
<dbReference type="RefSeq" id="WP_313976632.1">
    <property type="nucleotide sequence ID" value="NZ_JASJOS010000002.1"/>
</dbReference>
<dbReference type="PROSITE" id="PS50110">
    <property type="entry name" value="RESPONSE_REGULATORY"/>
    <property type="match status" value="1"/>
</dbReference>
<dbReference type="Proteomes" id="UP001241110">
    <property type="component" value="Unassembled WGS sequence"/>
</dbReference>
<organism evidence="5 6">
    <name type="scientific">Xanthocytophaga flava</name>
    <dbReference type="NCBI Taxonomy" id="3048013"/>
    <lineage>
        <taxon>Bacteria</taxon>
        <taxon>Pseudomonadati</taxon>
        <taxon>Bacteroidota</taxon>
        <taxon>Cytophagia</taxon>
        <taxon>Cytophagales</taxon>
        <taxon>Rhodocytophagaceae</taxon>
        <taxon>Xanthocytophaga</taxon>
    </lineage>
</organism>
<keyword evidence="1" id="KW-0285">Flavoprotein</keyword>
<protein>
    <submittedName>
        <fullName evidence="5">FAD-dependent oxidoreductase</fullName>
    </submittedName>
</protein>
<sequence length="553" mass="61335">MKQPIIIAVDDDPQVLRALSRDLRSTYRKEYKILSTESASEALNALKELKKKNETVAMLISDQRMPEMLGVDYLSKAKKEFPEAKRVLLTAYSDTDAAIKAINDVQLDYYLMKPWDPPEEKMFPVLNDLLEAWQNNYTPDYEGLRVIGFQFSPKSHEIKDFLSGNLFPYQWMDIETSDKAKELLANYSIDMKELPVILLEDGAYLKDPSVTEIAERLGLKPHASAELYDVVIIGAGPAGLSAAVYGGSEGLKTLLIEKRAPGGQAGTSSRIENYLGFPSGLSGSDLSRRAITQATRFGVEFLSPAEVVDIELQDNYKILTLSTGAKINTRSLIIATGVDYRKLDTKGVSDFTGAGVYYGAATTEANGCRDREVFVVGGGNSAGQGAMYLSQYAKTVYIVIRRPDLTETMSHYLIDQIKDTPNIRLLPCSEIVEARGNGHLQELDIKELNSGNIQTLQADSLFIFIGAKPFTDWMPINLFKDPRGFIETGRNLFLYPNFKKSWKLEREPYPLETCVPGIFASGDVRATAMNRVASAVGEGAMAISFVHKYLSEI</sequence>
<evidence type="ECO:0000256" key="3">
    <source>
        <dbReference type="PROSITE-ProRule" id="PRU00169"/>
    </source>
</evidence>
<dbReference type="Gene3D" id="3.50.50.60">
    <property type="entry name" value="FAD/NAD(P)-binding domain"/>
    <property type="match status" value="2"/>
</dbReference>
<dbReference type="InterPro" id="IPR050097">
    <property type="entry name" value="Ferredoxin-NADP_redctase_2"/>
</dbReference>
<name>A0AAE3U7X5_9BACT</name>
<dbReference type="GO" id="GO:0016491">
    <property type="term" value="F:oxidoreductase activity"/>
    <property type="evidence" value="ECO:0007669"/>
    <property type="project" value="UniProtKB-KW"/>
</dbReference>
<dbReference type="InterPro" id="IPR001789">
    <property type="entry name" value="Sig_transdc_resp-reg_receiver"/>
</dbReference>
<evidence type="ECO:0000313" key="6">
    <source>
        <dbReference type="Proteomes" id="UP001241110"/>
    </source>
</evidence>
<dbReference type="AlphaFoldDB" id="A0AAE3U7X5"/>
<keyword evidence="2" id="KW-0560">Oxidoreductase</keyword>
<reference evidence="5" key="1">
    <citation type="submission" date="2023-05" db="EMBL/GenBank/DDBJ databases">
        <authorList>
            <person name="Zhang X."/>
        </authorList>
    </citation>
    <scope>NUCLEOTIDE SEQUENCE</scope>
    <source>
        <strain evidence="5">YF14B1</strain>
    </source>
</reference>
<evidence type="ECO:0000313" key="5">
    <source>
        <dbReference type="EMBL" id="MDJ1480064.1"/>
    </source>
</evidence>
<dbReference type="InterPro" id="IPR023753">
    <property type="entry name" value="FAD/NAD-binding_dom"/>
</dbReference>
<dbReference type="PRINTS" id="PR00469">
    <property type="entry name" value="PNDRDTASEII"/>
</dbReference>
<dbReference type="GO" id="GO:0000160">
    <property type="term" value="P:phosphorelay signal transduction system"/>
    <property type="evidence" value="ECO:0007669"/>
    <property type="project" value="InterPro"/>
</dbReference>
<dbReference type="SUPFAM" id="SSF52172">
    <property type="entry name" value="CheY-like"/>
    <property type="match status" value="1"/>
</dbReference>
<dbReference type="Gene3D" id="3.40.50.2300">
    <property type="match status" value="1"/>
</dbReference>
<dbReference type="PANTHER" id="PTHR48105">
    <property type="entry name" value="THIOREDOXIN REDUCTASE 1-RELATED-RELATED"/>
    <property type="match status" value="1"/>
</dbReference>
<comment type="caution">
    <text evidence="5">The sequence shown here is derived from an EMBL/GenBank/DDBJ whole genome shotgun (WGS) entry which is preliminary data.</text>
</comment>